<keyword evidence="3" id="KW-1185">Reference proteome</keyword>
<organism evidence="2 3">
    <name type="scientific">Abeliophyllum distichum</name>
    <dbReference type="NCBI Taxonomy" id="126358"/>
    <lineage>
        <taxon>Eukaryota</taxon>
        <taxon>Viridiplantae</taxon>
        <taxon>Streptophyta</taxon>
        <taxon>Embryophyta</taxon>
        <taxon>Tracheophyta</taxon>
        <taxon>Spermatophyta</taxon>
        <taxon>Magnoliopsida</taxon>
        <taxon>eudicotyledons</taxon>
        <taxon>Gunneridae</taxon>
        <taxon>Pentapetalae</taxon>
        <taxon>asterids</taxon>
        <taxon>lamiids</taxon>
        <taxon>Lamiales</taxon>
        <taxon>Oleaceae</taxon>
        <taxon>Forsythieae</taxon>
        <taxon>Abeliophyllum</taxon>
    </lineage>
</organism>
<sequence>MLGLCLPLFATSGLANMWRTVPGYCVCKARELHLACMGMLDPYSGSDDILCMPVQEDPILQDFSSNGSLSTKTIVEALELFERMDTTTAMKASDRAIHNRTIEVH</sequence>
<dbReference type="AlphaFoldDB" id="A0ABD1QHJ0"/>
<proteinExistence type="predicted"/>
<feature type="signal peptide" evidence="1">
    <location>
        <begin position="1"/>
        <end position="15"/>
    </location>
</feature>
<reference evidence="3" key="1">
    <citation type="submission" date="2024-07" db="EMBL/GenBank/DDBJ databases">
        <title>Two chromosome-level genome assemblies of Korean endemic species Abeliophyllum distichum and Forsythia ovata (Oleaceae).</title>
        <authorList>
            <person name="Jang H."/>
        </authorList>
    </citation>
    <scope>NUCLEOTIDE SEQUENCE [LARGE SCALE GENOMIC DNA]</scope>
</reference>
<name>A0ABD1QHJ0_9LAMI</name>
<evidence type="ECO:0000313" key="2">
    <source>
        <dbReference type="EMBL" id="KAL2474266.1"/>
    </source>
</evidence>
<feature type="chain" id="PRO_5044836431" evidence="1">
    <location>
        <begin position="16"/>
        <end position="105"/>
    </location>
</feature>
<keyword evidence="1" id="KW-0732">Signal</keyword>
<dbReference type="EMBL" id="JBFOLK010000011">
    <property type="protein sequence ID" value="KAL2474266.1"/>
    <property type="molecule type" value="Genomic_DNA"/>
</dbReference>
<evidence type="ECO:0000256" key="1">
    <source>
        <dbReference type="SAM" id="SignalP"/>
    </source>
</evidence>
<accession>A0ABD1QHJ0</accession>
<evidence type="ECO:0000313" key="3">
    <source>
        <dbReference type="Proteomes" id="UP001604336"/>
    </source>
</evidence>
<dbReference type="Proteomes" id="UP001604336">
    <property type="component" value="Unassembled WGS sequence"/>
</dbReference>
<gene>
    <name evidence="2" type="ORF">Adt_35002</name>
</gene>
<comment type="caution">
    <text evidence="2">The sequence shown here is derived from an EMBL/GenBank/DDBJ whole genome shotgun (WGS) entry which is preliminary data.</text>
</comment>
<protein>
    <submittedName>
        <fullName evidence="2">Uncharacterized protein</fullName>
    </submittedName>
</protein>